<evidence type="ECO:0000313" key="2">
    <source>
        <dbReference type="Proteomes" id="UP000245202"/>
    </source>
</evidence>
<accession>A0A2R5EZQ1</accession>
<name>A0A2R5EZQ1_9BACL</name>
<sequence>MENKAYDQVDAKSMCQAHMYRYVMVQTNDGCCVDGFVEHVDDEHVYLAVPHCPGDWERAFLPYGGYGGFGGGFGYPFYPPRRFYRRAFPLGSLLAISLLPFFL</sequence>
<dbReference type="Proteomes" id="UP000245202">
    <property type="component" value="Unassembled WGS sequence"/>
</dbReference>
<evidence type="ECO:0008006" key="3">
    <source>
        <dbReference type="Google" id="ProtNLM"/>
    </source>
</evidence>
<evidence type="ECO:0000313" key="1">
    <source>
        <dbReference type="EMBL" id="GBG12196.1"/>
    </source>
</evidence>
<gene>
    <name evidence="1" type="ORF">PAT3040_07059</name>
</gene>
<dbReference type="AlphaFoldDB" id="A0A2R5EZQ1"/>
<organism evidence="1 2">
    <name type="scientific">Paenibacillus agaridevorans</name>
    <dbReference type="NCBI Taxonomy" id="171404"/>
    <lineage>
        <taxon>Bacteria</taxon>
        <taxon>Bacillati</taxon>
        <taxon>Bacillota</taxon>
        <taxon>Bacilli</taxon>
        <taxon>Bacillales</taxon>
        <taxon>Paenibacillaceae</taxon>
        <taxon>Paenibacillus</taxon>
    </lineage>
</organism>
<keyword evidence="2" id="KW-1185">Reference proteome</keyword>
<reference evidence="1 2" key="1">
    <citation type="submission" date="2017-08" db="EMBL/GenBank/DDBJ databases">
        <title>Substantial Increase in Enzyme Production by Combined Drug-Resistance Mutations in Paenibacillus agaridevorans.</title>
        <authorList>
            <person name="Tanaka Y."/>
            <person name="Funane K."/>
            <person name="Hosaka T."/>
            <person name="Shiwa Y."/>
            <person name="Fujita N."/>
            <person name="Miyazaki T."/>
            <person name="Yoshikawa H."/>
            <person name="Murakami K."/>
            <person name="Kasahara K."/>
            <person name="Inaoka T."/>
            <person name="Hiraga Y."/>
            <person name="Ochi K."/>
        </authorList>
    </citation>
    <scope>NUCLEOTIDE SEQUENCE [LARGE SCALE GENOMIC DNA]</scope>
    <source>
        <strain evidence="1 2">T-3040</strain>
    </source>
</reference>
<protein>
    <recommendedName>
        <fullName evidence="3">Phosphatidylinositol kinase</fullName>
    </recommendedName>
</protein>
<dbReference type="RefSeq" id="WP_087567152.1">
    <property type="nucleotide sequence ID" value="NZ_BDQX01000458.1"/>
</dbReference>
<dbReference type="EMBL" id="BDQX01000458">
    <property type="protein sequence ID" value="GBG12196.1"/>
    <property type="molecule type" value="Genomic_DNA"/>
</dbReference>
<comment type="caution">
    <text evidence="1">The sequence shown here is derived from an EMBL/GenBank/DDBJ whole genome shotgun (WGS) entry which is preliminary data.</text>
</comment>
<proteinExistence type="predicted"/>